<gene>
    <name evidence="1" type="ORF">I8752_25155</name>
</gene>
<evidence type="ECO:0000313" key="2">
    <source>
        <dbReference type="Proteomes" id="UP000662314"/>
    </source>
</evidence>
<organism evidence="1 2">
    <name type="scientific">Dendronalium phyllosphericum CENA369</name>
    <dbReference type="NCBI Taxonomy" id="1725256"/>
    <lineage>
        <taxon>Bacteria</taxon>
        <taxon>Bacillati</taxon>
        <taxon>Cyanobacteriota</taxon>
        <taxon>Cyanophyceae</taxon>
        <taxon>Nostocales</taxon>
        <taxon>Nostocaceae</taxon>
        <taxon>Dendronalium</taxon>
        <taxon>Dendronalium phyllosphericum</taxon>
    </lineage>
</organism>
<dbReference type="Proteomes" id="UP000662314">
    <property type="component" value="Unassembled WGS sequence"/>
</dbReference>
<proteinExistence type="predicted"/>
<protein>
    <submittedName>
        <fullName evidence="1">Uncharacterized protein</fullName>
    </submittedName>
</protein>
<dbReference type="RefSeq" id="WP_214434958.1">
    <property type="nucleotide sequence ID" value="NZ_CAWPUQ010000154.1"/>
</dbReference>
<reference evidence="1 2" key="1">
    <citation type="journal article" date="2021" name="Int. J. Syst. Evol. Microbiol.">
        <title>Amazonocrinis nigriterrae gen. nov., sp. nov., Atlanticothrix silvestris gen. nov., sp. nov. and Dendronalium phyllosphericum gen. nov., sp. nov., nostocacean cyanobacteria from Brazilian environments.</title>
        <authorList>
            <person name="Alvarenga D.O."/>
            <person name="Andreote A.P.D."/>
            <person name="Branco L.H.Z."/>
            <person name="Delbaje E."/>
            <person name="Cruz R.B."/>
            <person name="Varani A.M."/>
            <person name="Fiore M.F."/>
        </authorList>
    </citation>
    <scope>NUCLEOTIDE SEQUENCE [LARGE SCALE GENOMIC DNA]</scope>
    <source>
        <strain evidence="1 2">CENA369</strain>
    </source>
</reference>
<sequence>MGQVGYCWRRNEDIPDVRGANWKLEPEWLAQEDPSFAAALRTAPSIYVEDVEFCSDPQQILRCFPVS</sequence>
<name>A0A8J7I7G3_9NOST</name>
<keyword evidence="2" id="KW-1185">Reference proteome</keyword>
<comment type="caution">
    <text evidence="1">The sequence shown here is derived from an EMBL/GenBank/DDBJ whole genome shotgun (WGS) entry which is preliminary data.</text>
</comment>
<dbReference type="AlphaFoldDB" id="A0A8J7I7G3"/>
<dbReference type="EMBL" id="JAECZA010000227">
    <property type="protein sequence ID" value="MBH8576220.1"/>
    <property type="molecule type" value="Genomic_DNA"/>
</dbReference>
<evidence type="ECO:0000313" key="1">
    <source>
        <dbReference type="EMBL" id="MBH8576220.1"/>
    </source>
</evidence>
<accession>A0A8J7I7G3</accession>